<dbReference type="RefSeq" id="WP_039142041.1">
    <property type="nucleotide sequence ID" value="NZ_JSVC01000019.1"/>
</dbReference>
<sequence>MQTGIVDMSERMQFQFDLDTMISFKPFIDYLGQCEMQEGSIKRELYQRALRAFSACKVYDQDIPLEAAAQYQELFEFVYACVTPTLESEKKLSWGLCLPLNPTFFYGTDKLYQFFSDALSNRYFSDMFDKKDEALREERMRTIYLLILEKLYHFKPFTKEQALNNTRDAQQLPSHFMARIDTRFISVRPKQQLPSLDLRRVQALLNEGGGYEIFERFVPMHQFAFRGIGIISIEDITSNQAINNIRNTITICVPGNEDEVYRIVSQSLKMLLQDKEIDFGMVPVMQLNGKPVLGSGQARMSLLATHWHRMQDYLNNPIPLIFTDIREEDVSKYRFLEPLKDDGICSLALIPITHNNILVGITEVFTHHPVKFTPSILPLIEPVLPILGQLYRFYLDQLEWEVVATIRNKFTSLLPAVQWKFNEAAWKYLLHKQGNDDADIEPIAFRNVYPLYGAIDVRNSTMERNMAIKADFHSQLSALDALLESLNTGHDTALLDEILFKCRHMLDATSGEMLTINDESRISNFLSTEVRPLLQHLKNEDETHVPAIDEFMALSDDMHDSTFANKYNFEQSMKLLNDAINKYIESENEKMQKAYPFYFEKFRTDGIEYNIYIGQEITPSKAFNRFHLKNLRIWQLNSMVSIVKMTRDLKAQLPHPLATTQLIFVHNHPIDISFRTDERKFDVEGAYNIRYEMVKKRIDKVHVLGNGERLTQPEKIAIIYFNRRDIDDYIGFIQYLQEKKLLCHEVEQLDLEELQGISGLKAIRVTVA</sequence>
<comment type="caution">
    <text evidence="1">The sequence shown here is derived from an EMBL/GenBank/DDBJ whole genome shotgun (WGS) entry which is preliminary data.</text>
</comment>
<evidence type="ECO:0008006" key="3">
    <source>
        <dbReference type="Google" id="ProtNLM"/>
    </source>
</evidence>
<evidence type="ECO:0000313" key="1">
    <source>
        <dbReference type="EMBL" id="KIC93502.1"/>
    </source>
</evidence>
<proteinExistence type="predicted"/>
<evidence type="ECO:0000313" key="2">
    <source>
        <dbReference type="Proteomes" id="UP000031408"/>
    </source>
</evidence>
<dbReference type="OrthoDB" id="627374at2"/>
<reference evidence="1 2" key="1">
    <citation type="submission" date="2014-11" db="EMBL/GenBank/DDBJ databases">
        <title>Genome sequence of Flavihumibacter solisilvae 3-3.</title>
        <authorList>
            <person name="Zhou G."/>
            <person name="Li M."/>
            <person name="Wang G."/>
        </authorList>
    </citation>
    <scope>NUCLEOTIDE SEQUENCE [LARGE SCALE GENOMIC DNA]</scope>
    <source>
        <strain evidence="1 2">3-3</strain>
    </source>
</reference>
<organism evidence="1 2">
    <name type="scientific">Flavihumibacter solisilvae</name>
    <dbReference type="NCBI Taxonomy" id="1349421"/>
    <lineage>
        <taxon>Bacteria</taxon>
        <taxon>Pseudomonadati</taxon>
        <taxon>Bacteroidota</taxon>
        <taxon>Chitinophagia</taxon>
        <taxon>Chitinophagales</taxon>
        <taxon>Chitinophagaceae</taxon>
        <taxon>Flavihumibacter</taxon>
    </lineage>
</organism>
<name>A0A0C1L0J6_9BACT</name>
<gene>
    <name evidence="1" type="ORF">OI18_17245</name>
</gene>
<dbReference type="Proteomes" id="UP000031408">
    <property type="component" value="Unassembled WGS sequence"/>
</dbReference>
<protein>
    <recommendedName>
        <fullName evidence="3">GAF domain-containing protein</fullName>
    </recommendedName>
</protein>
<dbReference type="EMBL" id="JSVC01000019">
    <property type="protein sequence ID" value="KIC93502.1"/>
    <property type="molecule type" value="Genomic_DNA"/>
</dbReference>
<accession>A0A0C1L0J6</accession>
<dbReference type="AlphaFoldDB" id="A0A0C1L0J6"/>
<keyword evidence="2" id="KW-1185">Reference proteome</keyword>
<dbReference type="STRING" id="1349421.OI18_17245"/>